<evidence type="ECO:0000313" key="1">
    <source>
        <dbReference type="EMBL" id="QHU22339.1"/>
    </source>
</evidence>
<accession>A0A6C0KXL5</accession>
<name>A0A6C0KXL5_9ZZZZ</name>
<dbReference type="EMBL" id="MN741006">
    <property type="protein sequence ID" value="QHU22339.1"/>
    <property type="molecule type" value="Genomic_DNA"/>
</dbReference>
<organism evidence="1">
    <name type="scientific">viral metagenome</name>
    <dbReference type="NCBI Taxonomy" id="1070528"/>
    <lineage>
        <taxon>unclassified sequences</taxon>
        <taxon>metagenomes</taxon>
        <taxon>organismal metagenomes</taxon>
    </lineage>
</organism>
<sequence>MGKTILQILKKVKIKSSKYGILNFIIDKFQKNIIQVKN</sequence>
<protein>
    <submittedName>
        <fullName evidence="1">Uncharacterized protein</fullName>
    </submittedName>
</protein>
<reference evidence="1" key="1">
    <citation type="journal article" date="2020" name="Nature">
        <title>Giant virus diversity and host interactions through global metagenomics.</title>
        <authorList>
            <person name="Schulz F."/>
            <person name="Roux S."/>
            <person name="Paez-Espino D."/>
            <person name="Jungbluth S."/>
            <person name="Walsh D.A."/>
            <person name="Denef V.J."/>
            <person name="McMahon K.D."/>
            <person name="Konstantinidis K.T."/>
            <person name="Eloe-Fadrosh E.A."/>
            <person name="Kyrpides N.C."/>
            <person name="Woyke T."/>
        </authorList>
    </citation>
    <scope>NUCLEOTIDE SEQUENCE</scope>
    <source>
        <strain evidence="1">GVMAG-S-ERX555907-102</strain>
    </source>
</reference>
<proteinExistence type="predicted"/>
<dbReference type="AlphaFoldDB" id="A0A6C0KXL5"/>